<name>A0A936YWF2_9BURK</name>
<evidence type="ECO:0000313" key="3">
    <source>
        <dbReference type="EMBL" id="MBL0390208.1"/>
    </source>
</evidence>
<dbReference type="EMBL" id="JAEQNE010000001">
    <property type="protein sequence ID" value="MBL0390208.1"/>
    <property type="molecule type" value="Genomic_DNA"/>
</dbReference>
<feature type="transmembrane region" description="Helical" evidence="1">
    <location>
        <begin position="66"/>
        <end position="85"/>
    </location>
</feature>
<keyword evidence="1" id="KW-1133">Transmembrane helix</keyword>
<gene>
    <name evidence="3" type="ORF">JJ685_03555</name>
</gene>
<keyword evidence="1" id="KW-0472">Membrane</keyword>
<evidence type="ECO:0000256" key="2">
    <source>
        <dbReference type="SAM" id="SignalP"/>
    </source>
</evidence>
<feature type="signal peptide" evidence="2">
    <location>
        <begin position="1"/>
        <end position="25"/>
    </location>
</feature>
<keyword evidence="2" id="KW-0732">Signal</keyword>
<feature type="chain" id="PRO_5037714585" evidence="2">
    <location>
        <begin position="26"/>
        <end position="101"/>
    </location>
</feature>
<evidence type="ECO:0000313" key="4">
    <source>
        <dbReference type="Proteomes" id="UP000599109"/>
    </source>
</evidence>
<keyword evidence="4" id="KW-1185">Reference proteome</keyword>
<comment type="caution">
    <text evidence="3">The sequence shown here is derived from an EMBL/GenBank/DDBJ whole genome shotgun (WGS) entry which is preliminary data.</text>
</comment>
<dbReference type="AlphaFoldDB" id="A0A936YWF2"/>
<sequence>MLLALLFWNLLLALAASALFQRATADEMPALRLRRYAVTAAALLVGAGAGVLSRCVLNWRGTADEICLSFLPLMVTVPCTVWVLLGVTVECLSAREAAGTR</sequence>
<dbReference type="RefSeq" id="WP_201672777.1">
    <property type="nucleotide sequence ID" value="NZ_JAEQNE010000001.1"/>
</dbReference>
<organism evidence="3 4">
    <name type="scientific">Ramlibacter monticola</name>
    <dbReference type="NCBI Taxonomy" id="1926872"/>
    <lineage>
        <taxon>Bacteria</taxon>
        <taxon>Pseudomonadati</taxon>
        <taxon>Pseudomonadota</taxon>
        <taxon>Betaproteobacteria</taxon>
        <taxon>Burkholderiales</taxon>
        <taxon>Comamonadaceae</taxon>
        <taxon>Ramlibacter</taxon>
    </lineage>
</organism>
<proteinExistence type="predicted"/>
<protein>
    <submittedName>
        <fullName evidence="3">Uncharacterized protein</fullName>
    </submittedName>
</protein>
<keyword evidence="1" id="KW-0812">Transmembrane</keyword>
<feature type="transmembrane region" description="Helical" evidence="1">
    <location>
        <begin position="35"/>
        <end position="57"/>
    </location>
</feature>
<reference evidence="3 4" key="1">
    <citation type="journal article" date="2017" name="Int. J. Syst. Evol. Microbiol.">
        <title>Ramlibacter monticola sp. nov., isolated from forest soil.</title>
        <authorList>
            <person name="Chaudhary D.K."/>
            <person name="Kim J."/>
        </authorList>
    </citation>
    <scope>NUCLEOTIDE SEQUENCE [LARGE SCALE GENOMIC DNA]</scope>
    <source>
        <strain evidence="3 4">KACC 19175</strain>
    </source>
</reference>
<accession>A0A936YWF2</accession>
<evidence type="ECO:0000256" key="1">
    <source>
        <dbReference type="SAM" id="Phobius"/>
    </source>
</evidence>
<dbReference type="Proteomes" id="UP000599109">
    <property type="component" value="Unassembled WGS sequence"/>
</dbReference>